<reference evidence="1 2" key="1">
    <citation type="submission" date="2016-10" db="EMBL/GenBank/DDBJ databases">
        <authorList>
            <person name="de Groot N.N."/>
        </authorList>
    </citation>
    <scope>NUCLEOTIDE SEQUENCE [LARGE SCALE GENOMIC DNA]</scope>
    <source>
        <strain evidence="1 2">CGMCC 1.7727</strain>
    </source>
</reference>
<protein>
    <submittedName>
        <fullName evidence="1">Uncharacterized protein</fullName>
    </submittedName>
</protein>
<organism evidence="1 2">
    <name type="scientific">Gracilibacillus ureilyticus</name>
    <dbReference type="NCBI Taxonomy" id="531814"/>
    <lineage>
        <taxon>Bacteria</taxon>
        <taxon>Bacillati</taxon>
        <taxon>Bacillota</taxon>
        <taxon>Bacilli</taxon>
        <taxon>Bacillales</taxon>
        <taxon>Bacillaceae</taxon>
        <taxon>Gracilibacillus</taxon>
    </lineage>
</organism>
<evidence type="ECO:0000313" key="1">
    <source>
        <dbReference type="EMBL" id="SER09064.1"/>
    </source>
</evidence>
<sequence length="89" mass="10635">MKTVFDQIMNDEIFKKLVLIEFGFSEIEPREVEEWFKCEYPMEYEEFKQVFKNGNVVGFNPRLVEATTPEERNEILDKFFAKLEGGDKE</sequence>
<proteinExistence type="predicted"/>
<dbReference type="RefSeq" id="WP_089738073.1">
    <property type="nucleotide sequence ID" value="NZ_FOGL01000001.1"/>
</dbReference>
<dbReference type="AlphaFoldDB" id="A0A1H9LCD5"/>
<dbReference type="Proteomes" id="UP000199687">
    <property type="component" value="Unassembled WGS sequence"/>
</dbReference>
<keyword evidence="2" id="KW-1185">Reference proteome</keyword>
<evidence type="ECO:0000313" key="2">
    <source>
        <dbReference type="Proteomes" id="UP000199687"/>
    </source>
</evidence>
<accession>A0A1H9LCD5</accession>
<dbReference type="EMBL" id="FOGL01000001">
    <property type="protein sequence ID" value="SER09064.1"/>
    <property type="molecule type" value="Genomic_DNA"/>
</dbReference>
<gene>
    <name evidence="1" type="ORF">SAMN04487944_101194</name>
</gene>
<dbReference type="OrthoDB" id="9961839at2"/>
<name>A0A1H9LCD5_9BACI</name>